<protein>
    <submittedName>
        <fullName evidence="3">Exosome complex component RRP41</fullName>
    </submittedName>
</protein>
<dbReference type="EMBL" id="DF143087">
    <property type="protein sequence ID" value="GAA50858.1"/>
    <property type="molecule type" value="Genomic_DNA"/>
</dbReference>
<gene>
    <name evidence="3" type="ORF">CLF_105147</name>
</gene>
<reference key="2">
    <citation type="submission" date="2011-10" db="EMBL/GenBank/DDBJ databases">
        <title>The genome and transcriptome sequence of Clonorchis sinensis provide insights into the carcinogenic liver fluke.</title>
        <authorList>
            <person name="Wang X."/>
            <person name="Huang Y."/>
            <person name="Chen W."/>
            <person name="Liu H."/>
            <person name="Guo L."/>
            <person name="Chen Y."/>
            <person name="Luo F."/>
            <person name="Zhou W."/>
            <person name="Sun J."/>
            <person name="Mao Q."/>
            <person name="Liang P."/>
            <person name="Zhou C."/>
            <person name="Tian Y."/>
            <person name="Men J."/>
            <person name="Lv X."/>
            <person name="Huang L."/>
            <person name="Zhou J."/>
            <person name="Hu Y."/>
            <person name="Li R."/>
            <person name="Zhang F."/>
            <person name="Lei H."/>
            <person name="Li X."/>
            <person name="Hu X."/>
            <person name="Liang C."/>
            <person name="Xu J."/>
            <person name="Wu Z."/>
            <person name="Yu X."/>
        </authorList>
    </citation>
    <scope>NUCLEOTIDE SEQUENCE</scope>
    <source>
        <strain>Henan</strain>
    </source>
</reference>
<keyword evidence="4" id="KW-1185">Reference proteome</keyword>
<dbReference type="AlphaFoldDB" id="G7YD24"/>
<evidence type="ECO:0000313" key="4">
    <source>
        <dbReference type="Proteomes" id="UP000008909"/>
    </source>
</evidence>
<organism evidence="3 4">
    <name type="scientific">Clonorchis sinensis</name>
    <name type="common">Chinese liver fluke</name>
    <dbReference type="NCBI Taxonomy" id="79923"/>
    <lineage>
        <taxon>Eukaryota</taxon>
        <taxon>Metazoa</taxon>
        <taxon>Spiralia</taxon>
        <taxon>Lophotrochozoa</taxon>
        <taxon>Platyhelminthes</taxon>
        <taxon>Trematoda</taxon>
        <taxon>Digenea</taxon>
        <taxon>Opisthorchiida</taxon>
        <taxon>Opisthorchiata</taxon>
        <taxon>Opisthorchiidae</taxon>
        <taxon>Clonorchis</taxon>
    </lineage>
</organism>
<evidence type="ECO:0000313" key="3">
    <source>
        <dbReference type="EMBL" id="GAA50858.1"/>
    </source>
</evidence>
<dbReference type="GO" id="GO:0005730">
    <property type="term" value="C:nucleolus"/>
    <property type="evidence" value="ECO:0007669"/>
    <property type="project" value="TreeGrafter"/>
</dbReference>
<dbReference type="InterPro" id="IPR020568">
    <property type="entry name" value="Ribosomal_Su5_D2-typ_SF"/>
</dbReference>
<dbReference type="Proteomes" id="UP000008909">
    <property type="component" value="Unassembled WGS sequence"/>
</dbReference>
<feature type="domain" description="Exoribonuclease phosphorolytic" evidence="2">
    <location>
        <begin position="239"/>
        <end position="370"/>
    </location>
</feature>
<dbReference type="GO" id="GO:0000177">
    <property type="term" value="C:cytoplasmic exosome (RNase complex)"/>
    <property type="evidence" value="ECO:0007669"/>
    <property type="project" value="TreeGrafter"/>
</dbReference>
<dbReference type="Pfam" id="PF01138">
    <property type="entry name" value="RNase_PH"/>
    <property type="match status" value="1"/>
</dbReference>
<proteinExistence type="inferred from homology"/>
<dbReference type="GO" id="GO:0000176">
    <property type="term" value="C:nuclear exosome (RNase complex)"/>
    <property type="evidence" value="ECO:0007669"/>
    <property type="project" value="TreeGrafter"/>
</dbReference>
<name>G7YD24_CLOSI</name>
<dbReference type="GO" id="GO:0071028">
    <property type="term" value="P:nuclear mRNA surveillance"/>
    <property type="evidence" value="ECO:0007669"/>
    <property type="project" value="TreeGrafter"/>
</dbReference>
<reference evidence="3" key="1">
    <citation type="journal article" date="2011" name="Genome Biol.">
        <title>The draft genome of the carcinogenic human liver fluke Clonorchis sinensis.</title>
        <authorList>
            <person name="Wang X."/>
            <person name="Chen W."/>
            <person name="Huang Y."/>
            <person name="Sun J."/>
            <person name="Men J."/>
            <person name="Liu H."/>
            <person name="Luo F."/>
            <person name="Guo L."/>
            <person name="Lv X."/>
            <person name="Deng C."/>
            <person name="Zhou C."/>
            <person name="Fan Y."/>
            <person name="Li X."/>
            <person name="Huang L."/>
            <person name="Hu Y."/>
            <person name="Liang C."/>
            <person name="Hu X."/>
            <person name="Xu J."/>
            <person name="Yu X."/>
        </authorList>
    </citation>
    <scope>NUCLEOTIDE SEQUENCE [LARGE SCALE GENOMIC DNA]</scope>
    <source>
        <strain evidence="3">Henan</strain>
    </source>
</reference>
<comment type="similarity">
    <text evidence="1">Belongs to the RNase PH family.</text>
</comment>
<dbReference type="InterPro" id="IPR001247">
    <property type="entry name" value="ExoRNase_PH_dom1"/>
</dbReference>
<sequence length="477" mass="53632">MSFGGDSANSFVMHGEKGPEDITRIDAKKDLGIWLSPNLSFSLHLEKSAQKAFAVLRMIRRTFSRITRTDFQILYGAYVRPLLEYANPVVYSGRTKDVILIERVQRAATKMVAGLKSMDYETRLVVLDLFPLEYRRLRGDLILTYALFEQGLANRFFTVDPANTRRGHGERQLLNDKNKTDPGNLGKSLAPVYQSVNPCRRGQFFAPLCLSYQSIRFAICSMAELFYNNRRIDGRRTNELRRVFCQFQTGNSDGIVLLHQGNTKVMASVVGPRPCRFKGDMKPDEATLVCKYNKPPFSSTSGERRKVSNRDRSTSDFAATIEEIFSCVVRKEKYPMSQIDIFLEVLQSDGSEFACAVNAATLALTDAGIEMRSLACAATVGMWGPHLFADLCRFEENPRIPQLTMVCLQVVDEAGPLNPNTDNPASQPQVLHTRLTSWLPTTKLNALCAAAIEVTHALSLEFACWLRGRIRSELDIR</sequence>
<dbReference type="GO" id="GO:0034475">
    <property type="term" value="P:U4 snRNA 3'-end processing"/>
    <property type="evidence" value="ECO:0007669"/>
    <property type="project" value="TreeGrafter"/>
</dbReference>
<evidence type="ECO:0000256" key="1">
    <source>
        <dbReference type="ARBA" id="ARBA00006678"/>
    </source>
</evidence>
<dbReference type="GO" id="GO:0003723">
    <property type="term" value="F:RNA binding"/>
    <property type="evidence" value="ECO:0007669"/>
    <property type="project" value="TreeGrafter"/>
</dbReference>
<dbReference type="PANTHER" id="PTHR11953">
    <property type="entry name" value="EXOSOME COMPLEX COMPONENT"/>
    <property type="match status" value="1"/>
</dbReference>
<dbReference type="GO" id="GO:0071051">
    <property type="term" value="P:poly(A)-dependent snoRNA 3'-end processing"/>
    <property type="evidence" value="ECO:0007669"/>
    <property type="project" value="TreeGrafter"/>
</dbReference>
<accession>G7YD24</accession>
<dbReference type="SUPFAM" id="SSF54211">
    <property type="entry name" value="Ribosomal protein S5 domain 2-like"/>
    <property type="match status" value="1"/>
</dbReference>
<dbReference type="InterPro" id="IPR050080">
    <property type="entry name" value="RNase_PH"/>
</dbReference>
<dbReference type="InterPro" id="IPR027408">
    <property type="entry name" value="PNPase/RNase_PH_dom_sf"/>
</dbReference>
<dbReference type="PANTHER" id="PTHR11953:SF0">
    <property type="entry name" value="EXOSOME COMPLEX COMPONENT RRP41"/>
    <property type="match status" value="1"/>
</dbReference>
<dbReference type="GO" id="GO:0016075">
    <property type="term" value="P:rRNA catabolic process"/>
    <property type="evidence" value="ECO:0007669"/>
    <property type="project" value="TreeGrafter"/>
</dbReference>
<dbReference type="Gene3D" id="3.30.230.70">
    <property type="entry name" value="GHMP Kinase, N-terminal domain"/>
    <property type="match status" value="1"/>
</dbReference>
<evidence type="ECO:0000259" key="2">
    <source>
        <dbReference type="Pfam" id="PF01138"/>
    </source>
</evidence>